<dbReference type="InterPro" id="IPR029441">
    <property type="entry name" value="Cass2"/>
</dbReference>
<gene>
    <name evidence="2" type="ORF">B4088_1656</name>
</gene>
<evidence type="ECO:0000313" key="2">
    <source>
        <dbReference type="EMBL" id="KZD68703.1"/>
    </source>
</evidence>
<dbReference type="SUPFAM" id="SSF55136">
    <property type="entry name" value="Probable bacterial effector-binding domain"/>
    <property type="match status" value="1"/>
</dbReference>
<evidence type="ECO:0000313" key="3">
    <source>
        <dbReference type="Proteomes" id="UP000076482"/>
    </source>
</evidence>
<sequence length="159" mass="18113">MINEPIIVKKEAFQAIGVSITTTNEIEASTEGKIPGLWNQYFQEQMMHNIPNQQTKETFAFYSNYESDETGTYQFTIGMPVSSLEDVPENMTTVTIPATTYAVFTTRKGPVAEVVCEAWESIWKWSKENKRAFTTDFELYNEKATDPNNVQLDIYIALA</sequence>
<dbReference type="InterPro" id="IPR053182">
    <property type="entry name" value="YobU-like_regulator"/>
</dbReference>
<dbReference type="PATRIC" id="fig|1396.535.peg.3888"/>
<dbReference type="InterPro" id="IPR010499">
    <property type="entry name" value="AraC_E-bd"/>
</dbReference>
<protein>
    <submittedName>
        <fullName evidence="2">Transcriptional regulator AraC family</fullName>
    </submittedName>
</protein>
<accession>A0A161T810</accession>
<name>A0A161T810_BACCE</name>
<proteinExistence type="predicted"/>
<evidence type="ECO:0000259" key="1">
    <source>
        <dbReference type="SMART" id="SM00871"/>
    </source>
</evidence>
<comment type="caution">
    <text evidence="2">The sequence shown here is derived from an EMBL/GenBank/DDBJ whole genome shotgun (WGS) entry which is preliminary data.</text>
</comment>
<dbReference type="Pfam" id="PF14526">
    <property type="entry name" value="Cass2"/>
    <property type="match status" value="1"/>
</dbReference>
<organism evidence="2 3">
    <name type="scientific">Bacillus cereus</name>
    <dbReference type="NCBI Taxonomy" id="1396"/>
    <lineage>
        <taxon>Bacteria</taxon>
        <taxon>Bacillati</taxon>
        <taxon>Bacillota</taxon>
        <taxon>Bacilli</taxon>
        <taxon>Bacillales</taxon>
        <taxon>Bacillaceae</taxon>
        <taxon>Bacillus</taxon>
        <taxon>Bacillus cereus group</taxon>
    </lineage>
</organism>
<dbReference type="SMART" id="SM00871">
    <property type="entry name" value="AraC_E_bind"/>
    <property type="match status" value="1"/>
</dbReference>
<feature type="domain" description="AraC effector-binding" evidence="1">
    <location>
        <begin position="3"/>
        <end position="159"/>
    </location>
</feature>
<dbReference type="Gene3D" id="3.20.80.10">
    <property type="entry name" value="Regulatory factor, effector binding domain"/>
    <property type="match status" value="1"/>
</dbReference>
<dbReference type="InterPro" id="IPR011256">
    <property type="entry name" value="Reg_factor_effector_dom_sf"/>
</dbReference>
<dbReference type="RefSeq" id="WP_063260533.1">
    <property type="nucleotide sequence ID" value="NZ_LJKE01000035.1"/>
</dbReference>
<dbReference type="PANTHER" id="PTHR36444">
    <property type="entry name" value="TRANSCRIPTIONAL REGULATOR PROTEIN YOBU-RELATED"/>
    <property type="match status" value="1"/>
</dbReference>
<dbReference type="Proteomes" id="UP000076482">
    <property type="component" value="Unassembled WGS sequence"/>
</dbReference>
<dbReference type="EMBL" id="LJKE01000035">
    <property type="protein sequence ID" value="KZD68703.1"/>
    <property type="molecule type" value="Genomic_DNA"/>
</dbReference>
<reference evidence="2 3" key="1">
    <citation type="submission" date="2015-09" db="EMBL/GenBank/DDBJ databases">
        <title>Bacillus cereus food isolates.</title>
        <authorList>
            <person name="Boekhorst J."/>
        </authorList>
    </citation>
    <scope>NUCLEOTIDE SEQUENCE [LARGE SCALE GENOMIC DNA]</scope>
    <source>
        <strain evidence="2 3">B4088</strain>
    </source>
</reference>
<dbReference type="PANTHER" id="PTHR36444:SF2">
    <property type="entry name" value="TRANSCRIPTIONAL REGULATOR PROTEIN YOBU-RELATED"/>
    <property type="match status" value="1"/>
</dbReference>
<dbReference type="AlphaFoldDB" id="A0A161T810"/>